<feature type="transmembrane region" description="Helical" evidence="8">
    <location>
        <begin position="281"/>
        <end position="305"/>
    </location>
</feature>
<evidence type="ECO:0000256" key="1">
    <source>
        <dbReference type="ARBA" id="ARBA00004651"/>
    </source>
</evidence>
<dbReference type="InterPro" id="IPR038770">
    <property type="entry name" value="Na+/solute_symporter_sf"/>
</dbReference>
<protein>
    <submittedName>
        <fullName evidence="9">Auxin efflux carrier</fullName>
    </submittedName>
</protein>
<keyword evidence="7 8" id="KW-0472">Membrane</keyword>
<proteinExistence type="inferred from homology"/>
<organism evidence="9 10">
    <name type="scientific">Reinekea forsetii</name>
    <dbReference type="NCBI Taxonomy" id="1336806"/>
    <lineage>
        <taxon>Bacteria</taxon>
        <taxon>Pseudomonadati</taxon>
        <taxon>Pseudomonadota</taxon>
        <taxon>Gammaproteobacteria</taxon>
        <taxon>Oceanospirillales</taxon>
        <taxon>Saccharospirillaceae</taxon>
        <taxon>Reinekea</taxon>
    </lineage>
</organism>
<dbReference type="RefSeq" id="WP_100256579.1">
    <property type="nucleotide sequence ID" value="NZ_CP011797.1"/>
</dbReference>
<dbReference type="GO" id="GO:0005886">
    <property type="term" value="C:plasma membrane"/>
    <property type="evidence" value="ECO:0007669"/>
    <property type="project" value="UniProtKB-SubCell"/>
</dbReference>
<dbReference type="PANTHER" id="PTHR36838:SF4">
    <property type="entry name" value="AUXIN EFFLUX CARRIER FAMILY PROTEIN"/>
    <property type="match status" value="1"/>
</dbReference>
<evidence type="ECO:0000313" key="10">
    <source>
        <dbReference type="Proteomes" id="UP000229757"/>
    </source>
</evidence>
<comment type="similarity">
    <text evidence="2">Belongs to the auxin efflux carrier (TC 2.A.69) family.</text>
</comment>
<dbReference type="GO" id="GO:0055085">
    <property type="term" value="P:transmembrane transport"/>
    <property type="evidence" value="ECO:0007669"/>
    <property type="project" value="InterPro"/>
</dbReference>
<keyword evidence="5 8" id="KW-0812">Transmembrane</keyword>
<dbReference type="Proteomes" id="UP000229757">
    <property type="component" value="Chromosome"/>
</dbReference>
<keyword evidence="3" id="KW-0813">Transport</keyword>
<keyword evidence="4" id="KW-1003">Cell membrane</keyword>
<evidence type="ECO:0000256" key="3">
    <source>
        <dbReference type="ARBA" id="ARBA00022448"/>
    </source>
</evidence>
<feature type="transmembrane region" description="Helical" evidence="8">
    <location>
        <begin position="237"/>
        <end position="261"/>
    </location>
</feature>
<feature type="transmembrane region" description="Helical" evidence="8">
    <location>
        <begin position="65"/>
        <end position="86"/>
    </location>
</feature>
<comment type="subcellular location">
    <subcellularLocation>
        <location evidence="1">Cell membrane</location>
        <topology evidence="1">Multi-pass membrane protein</topology>
    </subcellularLocation>
</comment>
<feature type="transmembrane region" description="Helical" evidence="8">
    <location>
        <begin position="168"/>
        <end position="189"/>
    </location>
</feature>
<dbReference type="InterPro" id="IPR004776">
    <property type="entry name" value="Mem_transp_PIN-like"/>
</dbReference>
<evidence type="ECO:0000256" key="2">
    <source>
        <dbReference type="ARBA" id="ARBA00010145"/>
    </source>
</evidence>
<dbReference type="AlphaFoldDB" id="A0A2K8KN05"/>
<gene>
    <name evidence="9" type="ORF">REIFOR_01070</name>
</gene>
<dbReference type="KEGG" id="rfo:REIFOR_01070"/>
<dbReference type="Gene3D" id="1.20.1530.20">
    <property type="match status" value="1"/>
</dbReference>
<dbReference type="EMBL" id="CP011797">
    <property type="protein sequence ID" value="ATX76223.1"/>
    <property type="molecule type" value="Genomic_DNA"/>
</dbReference>
<accession>A0A2K8KN05</accession>
<evidence type="ECO:0000256" key="8">
    <source>
        <dbReference type="SAM" id="Phobius"/>
    </source>
</evidence>
<feature type="transmembrane region" description="Helical" evidence="8">
    <location>
        <begin position="123"/>
        <end position="148"/>
    </location>
</feature>
<keyword evidence="6 8" id="KW-1133">Transmembrane helix</keyword>
<dbReference type="PANTHER" id="PTHR36838">
    <property type="entry name" value="AUXIN EFFLUX CARRIER FAMILY PROTEIN"/>
    <property type="match status" value="1"/>
</dbReference>
<evidence type="ECO:0000313" key="9">
    <source>
        <dbReference type="EMBL" id="ATX76223.1"/>
    </source>
</evidence>
<feature type="transmembrane region" description="Helical" evidence="8">
    <location>
        <begin position="195"/>
        <end position="216"/>
    </location>
</feature>
<evidence type="ECO:0000256" key="7">
    <source>
        <dbReference type="ARBA" id="ARBA00023136"/>
    </source>
</evidence>
<evidence type="ECO:0000256" key="4">
    <source>
        <dbReference type="ARBA" id="ARBA00022475"/>
    </source>
</evidence>
<evidence type="ECO:0000256" key="6">
    <source>
        <dbReference type="ARBA" id="ARBA00022989"/>
    </source>
</evidence>
<feature type="transmembrane region" description="Helical" evidence="8">
    <location>
        <begin position="38"/>
        <end position="58"/>
    </location>
</feature>
<dbReference type="OrthoDB" id="9805563at2"/>
<sequence length="308" mass="32668">MSYFVNALIPVLALIVLGYGLKRLEFLSAEVWAGIEKITYYLMFPALLIHTLASQDLAGQPWSRLFLISTLVLLISALALWLYFALTHRTSAATFTSIFQGGVRFNTYIALSVSGAYFGQEGLALISVALGSMIVVANILCIGVFVLYGKAEARTVKTFAKQLVLNPLVIGCAIGWVLSLSGVGLPWVSSEIFEIIGRAALPLGLLAVGAALRPGLIRGHAPAILEASVAQFLIKPAVTLALCAAFGLTGVAAGALLIVFITPTASSAYILARQLGGDLEAMASIITLQTLVAFAVMPIWAWVWLTAL</sequence>
<keyword evidence="10" id="KW-1185">Reference proteome</keyword>
<dbReference type="Pfam" id="PF03547">
    <property type="entry name" value="Mem_trans"/>
    <property type="match status" value="1"/>
</dbReference>
<name>A0A2K8KN05_9GAMM</name>
<evidence type="ECO:0000256" key="5">
    <source>
        <dbReference type="ARBA" id="ARBA00022692"/>
    </source>
</evidence>
<reference evidence="9 10" key="1">
    <citation type="journal article" date="2017" name="Environ. Microbiol.">
        <title>Genomic and physiological analyses of 'Reinekea forsetii' reveal a versatile opportunistic lifestyle during spring algae blooms.</title>
        <authorList>
            <person name="Avci B."/>
            <person name="Hahnke R.L."/>
            <person name="Chafee M."/>
            <person name="Fischer T."/>
            <person name="Gruber-Vodicka H."/>
            <person name="Tegetmeyer H.E."/>
            <person name="Harder J."/>
            <person name="Fuchs B.M."/>
            <person name="Amann R.I."/>
            <person name="Teeling H."/>
        </authorList>
    </citation>
    <scope>NUCLEOTIDE SEQUENCE [LARGE SCALE GENOMIC DNA]</scope>
    <source>
        <strain evidence="9 10">Hel1_31_D35</strain>
    </source>
</reference>